<feature type="compositionally biased region" description="Pro residues" evidence="2">
    <location>
        <begin position="273"/>
        <end position="285"/>
    </location>
</feature>
<protein>
    <recommendedName>
        <fullName evidence="5">Copia protein</fullName>
    </recommendedName>
</protein>
<dbReference type="Proteomes" id="UP001178507">
    <property type="component" value="Unassembled WGS sequence"/>
</dbReference>
<evidence type="ECO:0000256" key="1">
    <source>
        <dbReference type="SAM" id="Coils"/>
    </source>
</evidence>
<feature type="compositionally biased region" description="Basic and acidic residues" evidence="2">
    <location>
        <begin position="78"/>
        <end position="95"/>
    </location>
</feature>
<dbReference type="CDD" id="cd09272">
    <property type="entry name" value="RNase_HI_RT_Ty1"/>
    <property type="match status" value="1"/>
</dbReference>
<name>A0AA36IDP8_9DINO</name>
<gene>
    <name evidence="3" type="ORF">EVOR1521_LOCUS12340</name>
</gene>
<evidence type="ECO:0008006" key="5">
    <source>
        <dbReference type="Google" id="ProtNLM"/>
    </source>
</evidence>
<feature type="compositionally biased region" description="Low complexity" evidence="2">
    <location>
        <begin position="61"/>
        <end position="70"/>
    </location>
</feature>
<comment type="caution">
    <text evidence="3">The sequence shown here is derived from an EMBL/GenBank/DDBJ whole genome shotgun (WGS) entry which is preliminary data.</text>
</comment>
<feature type="compositionally biased region" description="Acidic residues" evidence="2">
    <location>
        <begin position="853"/>
        <end position="863"/>
    </location>
</feature>
<feature type="compositionally biased region" description="Basic and acidic residues" evidence="2">
    <location>
        <begin position="49"/>
        <end position="60"/>
    </location>
</feature>
<feature type="region of interest" description="Disordered" evidence="2">
    <location>
        <begin position="261"/>
        <end position="304"/>
    </location>
</feature>
<evidence type="ECO:0000256" key="2">
    <source>
        <dbReference type="SAM" id="MobiDB-lite"/>
    </source>
</evidence>
<feature type="region of interest" description="Disordered" evidence="2">
    <location>
        <begin position="1"/>
        <end position="179"/>
    </location>
</feature>
<proteinExistence type="predicted"/>
<feature type="compositionally biased region" description="Acidic residues" evidence="2">
    <location>
        <begin position="30"/>
        <end position="48"/>
    </location>
</feature>
<organism evidence="3 4">
    <name type="scientific">Effrenium voratum</name>
    <dbReference type="NCBI Taxonomy" id="2562239"/>
    <lineage>
        <taxon>Eukaryota</taxon>
        <taxon>Sar</taxon>
        <taxon>Alveolata</taxon>
        <taxon>Dinophyceae</taxon>
        <taxon>Suessiales</taxon>
        <taxon>Symbiodiniaceae</taxon>
        <taxon>Effrenium</taxon>
    </lineage>
</organism>
<keyword evidence="4" id="KW-1185">Reference proteome</keyword>
<feature type="region of interest" description="Disordered" evidence="2">
    <location>
        <begin position="844"/>
        <end position="863"/>
    </location>
</feature>
<feature type="compositionally biased region" description="Basic and acidic residues" evidence="2">
    <location>
        <begin position="166"/>
        <end position="179"/>
    </location>
</feature>
<evidence type="ECO:0000313" key="3">
    <source>
        <dbReference type="EMBL" id="CAJ1385828.1"/>
    </source>
</evidence>
<feature type="coiled-coil region" evidence="1">
    <location>
        <begin position="196"/>
        <end position="258"/>
    </location>
</feature>
<evidence type="ECO:0000313" key="4">
    <source>
        <dbReference type="Proteomes" id="UP001178507"/>
    </source>
</evidence>
<reference evidence="3" key="1">
    <citation type="submission" date="2023-08" db="EMBL/GenBank/DDBJ databases">
        <authorList>
            <person name="Chen Y."/>
            <person name="Shah S."/>
            <person name="Dougan E. K."/>
            <person name="Thang M."/>
            <person name="Chan C."/>
        </authorList>
    </citation>
    <scope>NUCLEOTIDE SEQUENCE</scope>
</reference>
<dbReference type="EMBL" id="CAUJNA010001288">
    <property type="protein sequence ID" value="CAJ1385828.1"/>
    <property type="molecule type" value="Genomic_DNA"/>
</dbReference>
<keyword evidence="1" id="KW-0175">Coiled coil</keyword>
<sequence length="1430" mass="157472">MEVMRRRRSGQVSPGREVEESRALAGGELVADEGEDPEMGEPMEGDDTLEVHSADGRASTREASTARSARPGMDDEPLVERESSSTASREYHEVEPFGIQEIGLSGDEEEPVRTPLKAAEGEAAAKRNRARAFIAGGEGPPEEGWRNKGPSGGGGEDWDGAGSAGDKGRPATPEDRLEGELSRVMIEEYGAVNMNLAEALRQRNELRHKVEQLELEKIVVEAEAEQNRRMAELWESRARQAEKHVELLTDQITVLEQRPQQFHTPQQEEEPQPPRPETPPPPPPGIRSKRQKLEMTPGGTRVPQVYVKGGEAGCKQTEVDKVEEAVESFAEYLQAESETAELAKGGKEAAPKVKAMGGAGKEEAGAVVEEEMEEVAVEETGGKDKLMAEATQLLKSLRMKKLKAARLSKIGECQSWGLLDGGATHALRQARKGETDRMVELADGREVVMQMTEGHTLICKEATQVIVPLGALYLLGYRIRWEEGICCIEHASRGPLPVRMRQFCPEVPTEVALRLVEELEEFNKGLLRRAATAATKSMRKPDVKKGLCGRVAEAWKKGEMEKVKGEFEQLFPEVPVALLERALGTGEGRGIAWNRAARRRHAKATGLILHLFAGKSAKKFNYGQWDREVIAVDILSGQDLLEEDTFGYLAGLAAEGRTEGVMGGPPCRTYSYCRHFEPGPYPVRGRGEERFGYEELSDAEARKVEGDSVSMLRMWILAVLANGGRELVGLKAWMVKEHPEDPRSFVSEEEWEKAKARGGEPPSIWDWPEVTALEEVLGLIRVKFDQGAMGHIKRKPTMLLTSIKDLRQLDEWAPGSVAALDEEGHRYLLVGSYVTAVAENMAKEDEVEKEAGGEGEDPSEDPFEEMFDEEGALRTIMLVEPLRTRRAAEVIAATQSMDQWPGGGSGWLGEAESAGAAAAAGANANLWHGAALQAVEIRNRKIMREMGSPQLQLPVFGQKVVVKKRRWKREAWEAITQNATYVGPCPDMTFGLRVMDQGGSIYTVSQVVPEPRDQKVDIPVVGLDRCEQVVWSQEKDRCLELVMDDLEMGGTGEEWAEVEEMVENAQRILIDAKVVEPGIMWEVTKVKEKLIPVPKEIERDGEDEEQDMEMVRRGGPMTWESTCWASSKLEFGAAAEGHGENGEYVYERGMNTVEVYADAGFGPDGGRSQQGVIVCYGGCPIHWTSTRQPFVARSTAEAELLAAMEGVPQGEAWAEIIADMEDRKVASVWDRAGIDVEGRDQLKSLKLVMMQALGSSRLRALAEMMGMKMGESDAIPEKDENLVEVGEGNAAKVRVVHSIEHERGLKVLTGITCIMLADAAGMEDEEASREELLFWTALLVAVVAAWEALKWSAKGRNGAQKEEEGRAAVVLQTGSRKRKPKEKIGPEKITVMRTSGPVFVLGGDYTVGSRSGLREFVGFTIFKKKQEVGS</sequence>
<accession>A0AA36IDP8</accession>